<dbReference type="PATRIC" id="fig|1256908.3.peg.53"/>
<dbReference type="eggNOG" id="COG0745">
    <property type="taxonomic scope" value="Bacteria"/>
</dbReference>
<reference evidence="6 7" key="1">
    <citation type="submission" date="2013-06" db="EMBL/GenBank/DDBJ databases">
        <authorList>
            <person name="Weinstock G."/>
            <person name="Sodergren E."/>
            <person name="Lobos E.A."/>
            <person name="Fulton L."/>
            <person name="Fulton R."/>
            <person name="Courtney L."/>
            <person name="Fronick C."/>
            <person name="O'Laughlin M."/>
            <person name="Godfrey J."/>
            <person name="Wilson R.M."/>
            <person name="Miner T."/>
            <person name="Farmer C."/>
            <person name="Delehaunty K."/>
            <person name="Cordes M."/>
            <person name="Minx P."/>
            <person name="Tomlinson C."/>
            <person name="Chen J."/>
            <person name="Wollam A."/>
            <person name="Pepin K.H."/>
            <person name="Bhonagiri V."/>
            <person name="Zhang X."/>
            <person name="Warren W."/>
            <person name="Mitreva M."/>
            <person name="Mardis E.R."/>
            <person name="Wilson R.K."/>
        </authorList>
    </citation>
    <scope>NUCLEOTIDE SEQUENCE [LARGE SCALE GENOMIC DNA]</scope>
    <source>
        <strain evidence="6 7">ATCC 29099</strain>
    </source>
</reference>
<dbReference type="SMART" id="SM00862">
    <property type="entry name" value="Trans_reg_C"/>
    <property type="match status" value="1"/>
</dbReference>
<evidence type="ECO:0000313" key="6">
    <source>
        <dbReference type="EMBL" id="ERK52777.1"/>
    </source>
</evidence>
<organism evidence="6 7">
    <name type="scientific">Eubacterium ramulus ATCC 29099</name>
    <dbReference type="NCBI Taxonomy" id="1256908"/>
    <lineage>
        <taxon>Bacteria</taxon>
        <taxon>Bacillati</taxon>
        <taxon>Bacillota</taxon>
        <taxon>Clostridia</taxon>
        <taxon>Eubacteriales</taxon>
        <taxon>Eubacteriaceae</taxon>
        <taxon>Eubacterium</taxon>
    </lineage>
</organism>
<dbReference type="Gene3D" id="1.10.10.10">
    <property type="entry name" value="Winged helix-like DNA-binding domain superfamily/Winged helix DNA-binding domain"/>
    <property type="match status" value="1"/>
</dbReference>
<evidence type="ECO:0000256" key="2">
    <source>
        <dbReference type="ARBA" id="ARBA00023012"/>
    </source>
</evidence>
<evidence type="ECO:0000256" key="4">
    <source>
        <dbReference type="PROSITE-ProRule" id="PRU01091"/>
    </source>
</evidence>
<dbReference type="GO" id="GO:0006355">
    <property type="term" value="P:regulation of DNA-templated transcription"/>
    <property type="evidence" value="ECO:0007669"/>
    <property type="project" value="InterPro"/>
</dbReference>
<dbReference type="HOGENOM" id="CLU_000445_101_0_9"/>
<accession>U2RPY4</accession>
<dbReference type="Pfam" id="PF00486">
    <property type="entry name" value="Trans_reg_C"/>
    <property type="match status" value="1"/>
</dbReference>
<protein>
    <submittedName>
        <fullName evidence="6">Transcriptional regulatory protein</fullName>
    </submittedName>
</protein>
<dbReference type="GO" id="GO:0000160">
    <property type="term" value="P:phosphorelay signal transduction system"/>
    <property type="evidence" value="ECO:0007669"/>
    <property type="project" value="UniProtKB-KW"/>
</dbReference>
<evidence type="ECO:0000256" key="3">
    <source>
        <dbReference type="ARBA" id="ARBA00023125"/>
    </source>
</evidence>
<keyword evidence="3 4" id="KW-0238">DNA-binding</keyword>
<evidence type="ECO:0000256" key="1">
    <source>
        <dbReference type="ARBA" id="ARBA00022553"/>
    </source>
</evidence>
<dbReference type="SUPFAM" id="SSF46894">
    <property type="entry name" value="C-terminal effector domain of the bipartite response regulators"/>
    <property type="match status" value="1"/>
</dbReference>
<evidence type="ECO:0000259" key="5">
    <source>
        <dbReference type="PROSITE" id="PS51755"/>
    </source>
</evidence>
<keyword evidence="7" id="KW-1185">Reference proteome</keyword>
<keyword evidence="1" id="KW-0597">Phosphoprotein</keyword>
<evidence type="ECO:0000313" key="7">
    <source>
        <dbReference type="Proteomes" id="UP000016608"/>
    </source>
</evidence>
<gene>
    <name evidence="6" type="ORF">HMPREF0373_00056</name>
</gene>
<feature type="DNA-binding region" description="OmpR/PhoB-type" evidence="4">
    <location>
        <begin position="43"/>
        <end position="142"/>
    </location>
</feature>
<dbReference type="Proteomes" id="UP000016608">
    <property type="component" value="Unassembled WGS sequence"/>
</dbReference>
<sequence>MKGFYKMGRVVVVTFDENEEEKLNELLHFLSAKKYSEMPGKQNRVLDYGALKINAEYRSVESNGELVQLTNYEFEILYLLAKNPGRIFSKEQIYTQVWKEPYYGAEDNVMGIIRRIRKKIEPDSAKPRYILNVWGMGYKFNGELMK</sequence>
<dbReference type="InterPro" id="IPR001867">
    <property type="entry name" value="OmpR/PhoB-type_DNA-bd"/>
</dbReference>
<dbReference type="PROSITE" id="PS51755">
    <property type="entry name" value="OMPR_PHOB"/>
    <property type="match status" value="1"/>
</dbReference>
<dbReference type="InterPro" id="IPR036388">
    <property type="entry name" value="WH-like_DNA-bd_sf"/>
</dbReference>
<dbReference type="InterPro" id="IPR016032">
    <property type="entry name" value="Sig_transdc_resp-reg_C-effctor"/>
</dbReference>
<dbReference type="FunFam" id="1.10.10.10:FF:000018">
    <property type="entry name" value="DNA-binding response regulator ResD"/>
    <property type="match status" value="1"/>
</dbReference>
<feature type="domain" description="OmpR/PhoB-type" evidence="5">
    <location>
        <begin position="43"/>
        <end position="142"/>
    </location>
</feature>
<dbReference type="GeneID" id="42786491"/>
<proteinExistence type="predicted"/>
<dbReference type="EMBL" id="AWVJ01000001">
    <property type="protein sequence ID" value="ERK52777.1"/>
    <property type="molecule type" value="Genomic_DNA"/>
</dbReference>
<comment type="caution">
    <text evidence="6">The sequence shown here is derived from an EMBL/GenBank/DDBJ whole genome shotgun (WGS) entry which is preliminary data.</text>
</comment>
<keyword evidence="2" id="KW-0902">Two-component regulatory system</keyword>
<dbReference type="AlphaFoldDB" id="U2RPY4"/>
<name>U2RPY4_EUBRA</name>
<dbReference type="CDD" id="cd00383">
    <property type="entry name" value="trans_reg_C"/>
    <property type="match status" value="1"/>
</dbReference>
<dbReference type="GO" id="GO:0003677">
    <property type="term" value="F:DNA binding"/>
    <property type="evidence" value="ECO:0007669"/>
    <property type="project" value="UniProtKB-UniRule"/>
</dbReference>
<dbReference type="RefSeq" id="WP_021739063.1">
    <property type="nucleotide sequence ID" value="NZ_KI271123.1"/>
</dbReference>